<dbReference type="Pfam" id="PF25583">
    <property type="entry name" value="WCX"/>
    <property type="match status" value="1"/>
</dbReference>
<dbReference type="PANTHER" id="PTHR34580">
    <property type="match status" value="1"/>
</dbReference>
<feature type="domain" description="Helix-turn-helix type 11" evidence="1">
    <location>
        <begin position="9"/>
        <end position="61"/>
    </location>
</feature>
<dbReference type="InterPro" id="IPR051534">
    <property type="entry name" value="CBASS_pafABC_assoc_protein"/>
</dbReference>
<dbReference type="EMBL" id="JBHMAG010000007">
    <property type="protein sequence ID" value="MFB9751586.1"/>
    <property type="molecule type" value="Genomic_DNA"/>
</dbReference>
<keyword evidence="5" id="KW-1185">Reference proteome</keyword>
<dbReference type="InterPro" id="IPR036390">
    <property type="entry name" value="WH_DNA-bd_sf"/>
</dbReference>
<sequence length="328" mass="37983">MAKADQLLSVLWLLRSRSRMTAEQLAEQLETSVRTIYRYIDALCMSGVPVEAEPGHGGGYRLPPSFREAPLFFNIDELKAMVHAGRFAEQAGYPYIEPLRQATGKMQSRLNEEQLEELQRHTAGFEVIQPSVHRADETLLQEIERAVARSSTLAIRYEKWKGTEPEERKVNPYGLVNRLYKWYLIGHCHLRDDMRIFRVDRIAAAVLTEHSFVRPESFSLRDYMQNRFDAGQEKNEKQDQPVRLEGDPAMIAHLRDNWYMRERIVSHTPDSITLLLDKSSLEGFFPRFLLSFATTLRIVQPVELRQRVAKLARELADFHGTDIPVETK</sequence>
<dbReference type="Pfam" id="PF08279">
    <property type="entry name" value="HTH_11"/>
    <property type="match status" value="1"/>
</dbReference>
<dbReference type="RefSeq" id="WP_344912245.1">
    <property type="nucleotide sequence ID" value="NZ_BAAAYO010000010.1"/>
</dbReference>
<proteinExistence type="predicted"/>
<dbReference type="Gene3D" id="1.10.10.10">
    <property type="entry name" value="Winged helix-like DNA-binding domain superfamily/Winged helix DNA-binding domain"/>
    <property type="match status" value="1"/>
</dbReference>
<reference evidence="4 5" key="1">
    <citation type="submission" date="2024-09" db="EMBL/GenBank/DDBJ databases">
        <authorList>
            <person name="Sun Q."/>
            <person name="Mori K."/>
        </authorList>
    </citation>
    <scope>NUCLEOTIDE SEQUENCE [LARGE SCALE GENOMIC DNA]</scope>
    <source>
        <strain evidence="4 5">JCM 12520</strain>
    </source>
</reference>
<evidence type="ECO:0000259" key="3">
    <source>
        <dbReference type="Pfam" id="PF25583"/>
    </source>
</evidence>
<evidence type="ECO:0000313" key="5">
    <source>
        <dbReference type="Proteomes" id="UP001589619"/>
    </source>
</evidence>
<evidence type="ECO:0000259" key="2">
    <source>
        <dbReference type="Pfam" id="PF13280"/>
    </source>
</evidence>
<dbReference type="PIRSF" id="PIRSF016838">
    <property type="entry name" value="PafC"/>
    <property type="match status" value="1"/>
</dbReference>
<organism evidence="4 5">
    <name type="scientific">Paenibacillus hodogayensis</name>
    <dbReference type="NCBI Taxonomy" id="279208"/>
    <lineage>
        <taxon>Bacteria</taxon>
        <taxon>Bacillati</taxon>
        <taxon>Bacillota</taxon>
        <taxon>Bacilli</taxon>
        <taxon>Bacillales</taxon>
        <taxon>Paenibacillaceae</taxon>
        <taxon>Paenibacillus</taxon>
    </lineage>
</organism>
<evidence type="ECO:0000259" key="1">
    <source>
        <dbReference type="Pfam" id="PF08279"/>
    </source>
</evidence>
<feature type="domain" description="WCX" evidence="3">
    <location>
        <begin position="241"/>
        <end position="316"/>
    </location>
</feature>
<dbReference type="InterPro" id="IPR026881">
    <property type="entry name" value="WYL_dom"/>
</dbReference>
<dbReference type="Proteomes" id="UP001589619">
    <property type="component" value="Unassembled WGS sequence"/>
</dbReference>
<protein>
    <submittedName>
        <fullName evidence="4">YafY family protein</fullName>
    </submittedName>
</protein>
<name>A0ABV5VTJ1_9BACL</name>
<feature type="domain" description="WYL" evidence="2">
    <location>
        <begin position="139"/>
        <end position="205"/>
    </location>
</feature>
<dbReference type="PROSITE" id="PS52050">
    <property type="entry name" value="WYL"/>
    <property type="match status" value="1"/>
</dbReference>
<dbReference type="SUPFAM" id="SSF46785">
    <property type="entry name" value="Winged helix' DNA-binding domain"/>
    <property type="match status" value="1"/>
</dbReference>
<dbReference type="Pfam" id="PF13280">
    <property type="entry name" value="WYL"/>
    <property type="match status" value="1"/>
</dbReference>
<dbReference type="InterPro" id="IPR057727">
    <property type="entry name" value="WCX_dom"/>
</dbReference>
<evidence type="ECO:0000313" key="4">
    <source>
        <dbReference type="EMBL" id="MFB9751586.1"/>
    </source>
</evidence>
<gene>
    <name evidence="4" type="ORF">ACFFNY_08385</name>
</gene>
<dbReference type="PANTHER" id="PTHR34580:SF3">
    <property type="entry name" value="PROTEIN PAFB"/>
    <property type="match status" value="1"/>
</dbReference>
<dbReference type="InterPro" id="IPR013196">
    <property type="entry name" value="HTH_11"/>
</dbReference>
<dbReference type="InterPro" id="IPR036388">
    <property type="entry name" value="WH-like_DNA-bd_sf"/>
</dbReference>
<comment type="caution">
    <text evidence="4">The sequence shown here is derived from an EMBL/GenBank/DDBJ whole genome shotgun (WGS) entry which is preliminary data.</text>
</comment>
<accession>A0ABV5VTJ1</accession>
<dbReference type="InterPro" id="IPR028349">
    <property type="entry name" value="PafC-like"/>
</dbReference>